<dbReference type="RefSeq" id="WP_249587164.1">
    <property type="nucleotide sequence ID" value="NZ_BAAAQL010000008.1"/>
</dbReference>
<comment type="catalytic activity">
    <reaction evidence="1">
        <text>Release of an N-terminal amino acid, Xaa-|-Yaa- from a peptide, amide or arylamide. Xaa is preferably Ala, but may be most amino acids including Pro (slow action). When a terminal hydrophobic residue is followed by a prolyl residue, the two may be released as an intact Xaa-Pro dipeptide.</text>
        <dbReference type="EC" id="3.4.11.2"/>
    </reaction>
</comment>
<evidence type="ECO:0000256" key="2">
    <source>
        <dbReference type="ARBA" id="ARBA00001947"/>
    </source>
</evidence>
<keyword evidence="6" id="KW-0645">Protease</keyword>
<dbReference type="SUPFAM" id="SSF63737">
    <property type="entry name" value="Leukotriene A4 hydrolase N-terminal domain"/>
    <property type="match status" value="1"/>
</dbReference>
<dbReference type="Gene3D" id="1.10.390.10">
    <property type="entry name" value="Neutral Protease Domain 2"/>
    <property type="match status" value="1"/>
</dbReference>
<dbReference type="Pfam" id="PF01433">
    <property type="entry name" value="Peptidase_M1"/>
    <property type="match status" value="1"/>
</dbReference>
<name>A0ABY4PQ08_9ACTN</name>
<feature type="domain" description="Peptidase M1 membrane alanine aminopeptidase" evidence="14">
    <location>
        <begin position="400"/>
        <end position="544"/>
    </location>
</feature>
<evidence type="ECO:0000313" key="16">
    <source>
        <dbReference type="EMBL" id="UQT55676.1"/>
    </source>
</evidence>
<dbReference type="EC" id="3.4.11.2" evidence="4"/>
<keyword evidence="10" id="KW-0482">Metalloprotease</keyword>
<keyword evidence="8" id="KW-0378">Hydrolase</keyword>
<comment type="cofactor">
    <cofactor evidence="2">
        <name>Zn(2+)</name>
        <dbReference type="ChEBI" id="CHEBI:29105"/>
    </cofactor>
</comment>
<dbReference type="InterPro" id="IPR014782">
    <property type="entry name" value="Peptidase_M1_dom"/>
</dbReference>
<dbReference type="InterPro" id="IPR001930">
    <property type="entry name" value="Peptidase_M1"/>
</dbReference>
<reference evidence="16 17" key="1">
    <citation type="submission" date="2022-05" db="EMBL/GenBank/DDBJ databases">
        <authorList>
            <person name="Zhou X."/>
            <person name="Li K."/>
            <person name="Man Y."/>
        </authorList>
    </citation>
    <scope>NUCLEOTIDE SEQUENCE [LARGE SCALE GENOMIC DNA]</scope>
    <source>
        <strain evidence="16 17">MS405</strain>
    </source>
</reference>
<feature type="domain" description="Aminopeptidase N-like N-terminal" evidence="15">
    <location>
        <begin position="142"/>
        <end position="311"/>
    </location>
</feature>
<evidence type="ECO:0000256" key="4">
    <source>
        <dbReference type="ARBA" id="ARBA00012564"/>
    </source>
</evidence>
<sequence>MNRPAALVCAAAVCLALSACDAKPPGDADTAVRESHHRLLEQFRSWARDTGESRTARHAQAVYTVDLTDSDSDSEGAYDVEVQTDLSAKSAEAKALAKLFRTWWDGDDGDGTVRDLVMLDARGNRVDDHLFPALGNGGYDVTHYALTLDYTPDGNHLTGTAVITARATQDLSRFTLDFAGLRVRHADIDGSDARFSRKKNKLTLTPDRSIGKGKTFKTTVRYGGTPKMLTAEDGGDEGWIETDDGVAALGEPTGSMTWFPGNHHPSDKATYDIDVTVPSEYTAVSNGTLRETRQRGKRTTFHWRNPEPMASHAATVVTGVFDISTGTTDDGLPVYTAVDPDEADGPVDVHDLVPEVVDWATDRFGPYPFSSTGAVVDHLPDLGYALETQTKPYFEEAPDTRLVVHELAHQWFGNSVTPRAWQDMWLNEGFATYAEWLWDEEHGHRTAQETFDSFYDGSHPESEGIWDFPAADPPSATRVSDSPVYGRGAMTLHQLRKAVGDRTFFAILRTWTREHRHGNADTEQFIALCEKKSGKDLSALFETWLFSADKP</sequence>
<gene>
    <name evidence="16" type="ORF">M4V62_11540</name>
</gene>
<keyword evidence="9" id="KW-0862">Zinc</keyword>
<proteinExistence type="inferred from homology"/>
<keyword evidence="17" id="KW-1185">Reference proteome</keyword>
<evidence type="ECO:0000256" key="12">
    <source>
        <dbReference type="ARBA" id="ARBA00031533"/>
    </source>
</evidence>
<evidence type="ECO:0000256" key="3">
    <source>
        <dbReference type="ARBA" id="ARBA00010136"/>
    </source>
</evidence>
<evidence type="ECO:0000256" key="6">
    <source>
        <dbReference type="ARBA" id="ARBA00022670"/>
    </source>
</evidence>
<evidence type="ECO:0000259" key="14">
    <source>
        <dbReference type="Pfam" id="PF01433"/>
    </source>
</evidence>
<evidence type="ECO:0000256" key="8">
    <source>
        <dbReference type="ARBA" id="ARBA00022801"/>
    </source>
</evidence>
<evidence type="ECO:0000256" key="10">
    <source>
        <dbReference type="ARBA" id="ARBA00023049"/>
    </source>
</evidence>
<evidence type="ECO:0000313" key="17">
    <source>
        <dbReference type="Proteomes" id="UP000829992"/>
    </source>
</evidence>
<evidence type="ECO:0000256" key="1">
    <source>
        <dbReference type="ARBA" id="ARBA00000098"/>
    </source>
</evidence>
<dbReference type="Gene3D" id="2.60.40.1730">
    <property type="entry name" value="tricorn interacting facor f3 domain"/>
    <property type="match status" value="1"/>
</dbReference>
<dbReference type="EMBL" id="CP097289">
    <property type="protein sequence ID" value="UQT55676.1"/>
    <property type="molecule type" value="Genomic_DNA"/>
</dbReference>
<dbReference type="PANTHER" id="PTHR11533">
    <property type="entry name" value="PROTEASE M1 ZINC METALLOPROTEASE"/>
    <property type="match status" value="1"/>
</dbReference>
<feature type="chain" id="PRO_5046250131" description="Aminopeptidase N" evidence="13">
    <location>
        <begin position="23"/>
        <end position="551"/>
    </location>
</feature>
<dbReference type="InterPro" id="IPR042097">
    <property type="entry name" value="Aminopeptidase_N-like_N_sf"/>
</dbReference>
<evidence type="ECO:0000256" key="5">
    <source>
        <dbReference type="ARBA" id="ARBA00015611"/>
    </source>
</evidence>
<evidence type="ECO:0000256" key="13">
    <source>
        <dbReference type="SAM" id="SignalP"/>
    </source>
</evidence>
<keyword evidence="7" id="KW-0479">Metal-binding</keyword>
<comment type="similarity">
    <text evidence="3">Belongs to the peptidase M1 family.</text>
</comment>
<dbReference type="Proteomes" id="UP000829992">
    <property type="component" value="Chromosome"/>
</dbReference>
<dbReference type="PANTHER" id="PTHR11533:SF297">
    <property type="entry name" value="AMINOPEPTIDASE N"/>
    <property type="match status" value="1"/>
</dbReference>
<dbReference type="PROSITE" id="PS51257">
    <property type="entry name" value="PROKAR_LIPOPROTEIN"/>
    <property type="match status" value="1"/>
</dbReference>
<evidence type="ECO:0000256" key="11">
    <source>
        <dbReference type="ARBA" id="ARBA00029811"/>
    </source>
</evidence>
<feature type="signal peptide" evidence="13">
    <location>
        <begin position="1"/>
        <end position="22"/>
    </location>
</feature>
<dbReference type="Pfam" id="PF17900">
    <property type="entry name" value="Peptidase_M1_N"/>
    <property type="match status" value="1"/>
</dbReference>
<keyword evidence="13" id="KW-0732">Signal</keyword>
<protein>
    <recommendedName>
        <fullName evidence="5">Aminopeptidase N</fullName>
        <ecNumber evidence="4">3.4.11.2</ecNumber>
    </recommendedName>
    <alternativeName>
        <fullName evidence="11">Alanine aminopeptidase</fullName>
    </alternativeName>
    <alternativeName>
        <fullName evidence="12">Lysyl aminopeptidase</fullName>
    </alternativeName>
</protein>
<dbReference type="SUPFAM" id="SSF55486">
    <property type="entry name" value="Metalloproteases ('zincins'), catalytic domain"/>
    <property type="match status" value="1"/>
</dbReference>
<evidence type="ECO:0000256" key="9">
    <source>
        <dbReference type="ARBA" id="ARBA00022833"/>
    </source>
</evidence>
<dbReference type="InterPro" id="IPR027268">
    <property type="entry name" value="Peptidase_M4/M1_CTD_sf"/>
</dbReference>
<accession>A0ABY4PQ08</accession>
<dbReference type="CDD" id="cd09603">
    <property type="entry name" value="M1_APN_like"/>
    <property type="match status" value="1"/>
</dbReference>
<evidence type="ECO:0000256" key="7">
    <source>
        <dbReference type="ARBA" id="ARBA00022723"/>
    </source>
</evidence>
<dbReference type="PRINTS" id="PR00756">
    <property type="entry name" value="ALADIPTASE"/>
</dbReference>
<dbReference type="InterPro" id="IPR045357">
    <property type="entry name" value="Aminopeptidase_N-like_N"/>
</dbReference>
<dbReference type="InterPro" id="IPR050344">
    <property type="entry name" value="Peptidase_M1_aminopeptidases"/>
</dbReference>
<organism evidence="16 17">
    <name type="scientific">Streptomyces durmitorensis</name>
    <dbReference type="NCBI Taxonomy" id="319947"/>
    <lineage>
        <taxon>Bacteria</taxon>
        <taxon>Bacillati</taxon>
        <taxon>Actinomycetota</taxon>
        <taxon>Actinomycetes</taxon>
        <taxon>Kitasatosporales</taxon>
        <taxon>Streptomycetaceae</taxon>
        <taxon>Streptomyces</taxon>
    </lineage>
</organism>
<evidence type="ECO:0000259" key="15">
    <source>
        <dbReference type="Pfam" id="PF17900"/>
    </source>
</evidence>